<proteinExistence type="predicted"/>
<feature type="region of interest" description="Disordered" evidence="1">
    <location>
        <begin position="302"/>
        <end position="326"/>
    </location>
</feature>
<evidence type="ECO:0000313" key="5">
    <source>
        <dbReference type="Proteomes" id="UP000623926"/>
    </source>
</evidence>
<dbReference type="EMBL" id="CP070249">
    <property type="protein sequence ID" value="QRV39887.1"/>
    <property type="molecule type" value="Genomic_DNA"/>
</dbReference>
<evidence type="ECO:0000313" key="2">
    <source>
        <dbReference type="EMBL" id="QRV37853.1"/>
    </source>
</evidence>
<feature type="compositionally biased region" description="Basic and acidic residues" evidence="1">
    <location>
        <begin position="317"/>
        <end position="326"/>
    </location>
</feature>
<gene>
    <name evidence="3" type="ORF">I6J41_03490</name>
    <name evidence="2" type="ORF">I6J42_30085</name>
</gene>
<evidence type="ECO:0000313" key="3">
    <source>
        <dbReference type="EMBL" id="QRV39887.1"/>
    </source>
</evidence>
<dbReference type="Proteomes" id="UP000623926">
    <property type="component" value="Chromosome"/>
</dbReference>
<dbReference type="Proteomes" id="UP000598054">
    <property type="component" value="Chromosome"/>
</dbReference>
<organism evidence="2 5">
    <name type="scientific">Streptomyces californicus</name>
    <dbReference type="NCBI Taxonomy" id="67351"/>
    <lineage>
        <taxon>Bacteria</taxon>
        <taxon>Bacillati</taxon>
        <taxon>Actinomycetota</taxon>
        <taxon>Actinomycetes</taxon>
        <taxon>Kitasatosporales</taxon>
        <taxon>Streptomycetaceae</taxon>
        <taxon>Streptomyces</taxon>
    </lineage>
</organism>
<dbReference type="GeneID" id="63978561"/>
<keyword evidence="4" id="KW-1185">Reference proteome</keyword>
<evidence type="ECO:0008006" key="6">
    <source>
        <dbReference type="Google" id="ProtNLM"/>
    </source>
</evidence>
<evidence type="ECO:0000313" key="4">
    <source>
        <dbReference type="Proteomes" id="UP000598054"/>
    </source>
</evidence>
<sequence length="326" mass="36341">MDLFPPLPRESWAPTKETLHRFLQIVGKVRLAAGVRRNHWWNVPFHLTGDGITTRPSGPLGDGTVFTVDFDFTTHRLRTLTLDGRQVSFPLTGLSVGDFYREFTGALQYLGIDVVPEHPYPFDLPDAARPFAEDDEHATYDQAAVSRYWTILTQVMLVLEKYAAGYSGKTSPGHHFWHTFDLAVTRFSDRHVAQGRSVDPVTREAYSREVISSGFWFGDERSYPEPAFYSYTAPEPDGLQRQPLEPAAARWTESNGSHLALLPYDDVRTAPDASAEILRFYDTAYAAGARLAGWNTDRLCPGGVTDPQVSAPPRPGGRPDARGSGR</sequence>
<evidence type="ECO:0000256" key="1">
    <source>
        <dbReference type="SAM" id="MobiDB-lite"/>
    </source>
</evidence>
<name>A0ABD7D969_9ACTN</name>
<dbReference type="RefSeq" id="WP_030120952.1">
    <property type="nucleotide sequence ID" value="NZ_CP070242.1"/>
</dbReference>
<accession>A0ABD7D969</accession>
<dbReference type="InterPro" id="IPR046038">
    <property type="entry name" value="DUF5996"/>
</dbReference>
<dbReference type="Pfam" id="PF19459">
    <property type="entry name" value="DUF5996"/>
    <property type="match status" value="1"/>
</dbReference>
<protein>
    <recommendedName>
        <fullName evidence="6">Ava_C0101 and related proteins</fullName>
    </recommendedName>
</protein>
<dbReference type="AlphaFoldDB" id="A0ABD7D969"/>
<dbReference type="EMBL" id="CP070245">
    <property type="protein sequence ID" value="QRV37853.1"/>
    <property type="molecule type" value="Genomic_DNA"/>
</dbReference>
<reference evidence="4 5" key="1">
    <citation type="submission" date="2021-02" db="EMBL/GenBank/DDBJ databases">
        <title>FDA dAtabase for Regulatory Grade micrObial Sequences (FDA-ARGOS): Supporting development and validation of Infectious Disease Dx tests.</title>
        <authorList>
            <person name="Sproer C."/>
            <person name="Gronow S."/>
            <person name="Severitt S."/>
            <person name="Schroder I."/>
            <person name="Tallon L."/>
            <person name="Sadzewicz L."/>
            <person name="Zhao X."/>
            <person name="Boylan J."/>
            <person name="Ott S."/>
            <person name="Bowen H."/>
            <person name="Vavikolanu K."/>
            <person name="Mehta A."/>
            <person name="Aluvathingal J."/>
            <person name="Nadendla S."/>
            <person name="Lowell S."/>
            <person name="Myers T."/>
            <person name="Yan Y."/>
            <person name="Sichtig H."/>
        </authorList>
    </citation>
    <scope>NUCLEOTIDE SEQUENCE [LARGE SCALE GENOMIC DNA]</scope>
    <source>
        <strain evidence="3 4">FDAARGOS_1211</strain>
        <strain evidence="2 5">FDAARGOS_1212</strain>
    </source>
</reference>